<evidence type="ECO:0000313" key="2">
    <source>
        <dbReference type="EMBL" id="KAL1835303.1"/>
    </source>
</evidence>
<keyword evidence="1" id="KW-0812">Transmembrane</keyword>
<keyword evidence="1" id="KW-0472">Membrane</keyword>
<feature type="transmembrane region" description="Helical" evidence="1">
    <location>
        <begin position="64"/>
        <end position="89"/>
    </location>
</feature>
<proteinExistence type="predicted"/>
<keyword evidence="1" id="KW-1133">Transmembrane helix</keyword>
<protein>
    <submittedName>
        <fullName evidence="2">Uncharacterized protein</fullName>
    </submittedName>
</protein>
<feature type="transmembrane region" description="Helical" evidence="1">
    <location>
        <begin position="101"/>
        <end position="120"/>
    </location>
</feature>
<accession>A0ABR3V0H2</accession>
<gene>
    <name evidence="2" type="ORF">VTK73DRAFT_5797</name>
</gene>
<dbReference type="EMBL" id="JAZHXJ010003247">
    <property type="protein sequence ID" value="KAL1835303.1"/>
    <property type="molecule type" value="Genomic_DNA"/>
</dbReference>
<comment type="caution">
    <text evidence="2">The sequence shown here is derived from an EMBL/GenBank/DDBJ whole genome shotgun (WGS) entry which is preliminary data.</text>
</comment>
<feature type="transmembrane region" description="Helical" evidence="1">
    <location>
        <begin position="179"/>
        <end position="196"/>
    </location>
</feature>
<organism evidence="2 3">
    <name type="scientific">Phialemonium thermophilum</name>
    <dbReference type="NCBI Taxonomy" id="223376"/>
    <lineage>
        <taxon>Eukaryota</taxon>
        <taxon>Fungi</taxon>
        <taxon>Dikarya</taxon>
        <taxon>Ascomycota</taxon>
        <taxon>Pezizomycotina</taxon>
        <taxon>Sordariomycetes</taxon>
        <taxon>Sordariomycetidae</taxon>
        <taxon>Cephalothecales</taxon>
        <taxon>Cephalothecaceae</taxon>
        <taxon>Phialemonium</taxon>
    </lineage>
</organism>
<sequence>MPSLWSRIKENLLYLFLLVCNLAIKGASAAYVLETSAFSWPAVRGQPQLRQPPYPGGLFVTEEMTLIVASVALGWELVKTVVLFYTMVFREMDPRQLPKPALFAIGVVELAVTACFVALLRMQAAYTPGSCKHADEWRFDADGVPSLFAVLAQHWPVHAKKMTAQSVCTLFIVRRTSEIVYTYAAFSFFIFFFFSLPG</sequence>
<feature type="transmembrane region" description="Helical" evidence="1">
    <location>
        <begin position="12"/>
        <end position="33"/>
    </location>
</feature>
<evidence type="ECO:0000256" key="1">
    <source>
        <dbReference type="SAM" id="Phobius"/>
    </source>
</evidence>
<reference evidence="2 3" key="1">
    <citation type="journal article" date="2024" name="Commun. Biol.">
        <title>Comparative genomic analysis of thermophilic fungi reveals convergent evolutionary adaptations and gene losses.</title>
        <authorList>
            <person name="Steindorff A.S."/>
            <person name="Aguilar-Pontes M.V."/>
            <person name="Robinson A.J."/>
            <person name="Andreopoulos B."/>
            <person name="LaButti K."/>
            <person name="Kuo A."/>
            <person name="Mondo S."/>
            <person name="Riley R."/>
            <person name="Otillar R."/>
            <person name="Haridas S."/>
            <person name="Lipzen A."/>
            <person name="Grimwood J."/>
            <person name="Schmutz J."/>
            <person name="Clum A."/>
            <person name="Reid I.D."/>
            <person name="Moisan M.C."/>
            <person name="Butler G."/>
            <person name="Nguyen T.T.M."/>
            <person name="Dewar K."/>
            <person name="Conant G."/>
            <person name="Drula E."/>
            <person name="Henrissat B."/>
            <person name="Hansel C."/>
            <person name="Singer S."/>
            <person name="Hutchinson M.I."/>
            <person name="de Vries R.P."/>
            <person name="Natvig D.O."/>
            <person name="Powell A.J."/>
            <person name="Tsang A."/>
            <person name="Grigoriev I.V."/>
        </authorList>
    </citation>
    <scope>NUCLEOTIDE SEQUENCE [LARGE SCALE GENOMIC DNA]</scope>
    <source>
        <strain evidence="2 3">ATCC 24622</strain>
    </source>
</reference>
<keyword evidence="3" id="KW-1185">Reference proteome</keyword>
<name>A0ABR3V0H2_9PEZI</name>
<dbReference type="Proteomes" id="UP001586593">
    <property type="component" value="Unassembled WGS sequence"/>
</dbReference>
<evidence type="ECO:0000313" key="3">
    <source>
        <dbReference type="Proteomes" id="UP001586593"/>
    </source>
</evidence>